<dbReference type="GO" id="GO:0003899">
    <property type="term" value="F:DNA-directed RNA polymerase activity"/>
    <property type="evidence" value="ECO:0007669"/>
    <property type="project" value="UniProtKB-EC"/>
</dbReference>
<keyword evidence="11" id="KW-0539">Nucleus</keyword>
<evidence type="ECO:0000256" key="6">
    <source>
        <dbReference type="ARBA" id="ARBA00022695"/>
    </source>
</evidence>
<dbReference type="EnsemblMetazoa" id="ISCW000876-RA">
    <property type="protein sequence ID" value="ISCW000876-PA"/>
    <property type="gene ID" value="ISCW000876"/>
</dbReference>
<comment type="similarity">
    <text evidence="2">Belongs to the RNA polymerase beta chain family.</text>
</comment>
<dbReference type="SUPFAM" id="SSF64484">
    <property type="entry name" value="beta and beta-prime subunits of DNA dependent RNA-polymerase"/>
    <property type="match status" value="1"/>
</dbReference>
<evidence type="ECO:0000256" key="2">
    <source>
        <dbReference type="ARBA" id="ARBA00006835"/>
    </source>
</evidence>
<dbReference type="Pfam" id="PF00562">
    <property type="entry name" value="RNA_pol_Rpb2_6"/>
    <property type="match status" value="2"/>
</dbReference>
<keyword evidence="10" id="KW-0804">Transcription</keyword>
<keyword evidence="7" id="KW-0479">Metal-binding</keyword>
<evidence type="ECO:0000256" key="8">
    <source>
        <dbReference type="ARBA" id="ARBA00022771"/>
    </source>
</evidence>
<protein>
    <recommendedName>
        <fullName evidence="3">DNA-directed RNA polymerase</fullName>
        <ecNumber evidence="3">2.7.7.6</ecNumber>
    </recommendedName>
</protein>
<dbReference type="GO" id="GO:0006351">
    <property type="term" value="P:DNA-templated transcription"/>
    <property type="evidence" value="ECO:0007669"/>
    <property type="project" value="InterPro"/>
</dbReference>
<comment type="subcellular location">
    <subcellularLocation>
        <location evidence="1">Nucleus</location>
    </subcellularLocation>
</comment>
<evidence type="ECO:0000256" key="5">
    <source>
        <dbReference type="ARBA" id="ARBA00022679"/>
    </source>
</evidence>
<evidence type="ECO:0000256" key="9">
    <source>
        <dbReference type="ARBA" id="ARBA00022833"/>
    </source>
</evidence>
<evidence type="ECO:0000256" key="4">
    <source>
        <dbReference type="ARBA" id="ARBA00022478"/>
    </source>
</evidence>
<evidence type="ECO:0000256" key="7">
    <source>
        <dbReference type="ARBA" id="ARBA00022723"/>
    </source>
</evidence>
<evidence type="ECO:0000313" key="15">
    <source>
        <dbReference type="EnsemblMetazoa" id="ISCW000876-PA"/>
    </source>
</evidence>
<keyword evidence="8" id="KW-0863">Zinc-finger</keyword>
<dbReference type="EMBL" id="ABJB010427954">
    <property type="status" value="NOT_ANNOTATED_CDS"/>
    <property type="molecule type" value="Genomic_DNA"/>
</dbReference>
<dbReference type="InterPro" id="IPR007641">
    <property type="entry name" value="RNA_pol_Rpb2_7"/>
</dbReference>
<proteinExistence type="evidence at protein level"/>
<dbReference type="OrthoDB" id="10248617at2759"/>
<dbReference type="VEuPathDB" id="VectorBase:ISCI000876"/>
<feature type="domain" description="DNA-directed RNA polymerase subunit 2 hybrid-binding" evidence="12">
    <location>
        <begin position="184"/>
        <end position="342"/>
    </location>
</feature>
<dbReference type="FunFam" id="3.90.1800.10:FF:000004">
    <property type="entry name" value="DNA-directed RNA polymerase subunit beta"/>
    <property type="match status" value="1"/>
</dbReference>
<accession>B7P1Z4</accession>
<dbReference type="GO" id="GO:0005634">
    <property type="term" value="C:nucleus"/>
    <property type="evidence" value="ECO:0007669"/>
    <property type="project" value="UniProtKB-SubCell"/>
</dbReference>
<evidence type="ECO:0000256" key="3">
    <source>
        <dbReference type="ARBA" id="ARBA00012418"/>
    </source>
</evidence>
<evidence type="ECO:0000259" key="13">
    <source>
        <dbReference type="Pfam" id="PF04560"/>
    </source>
</evidence>
<dbReference type="InterPro" id="IPR015712">
    <property type="entry name" value="DNA-dir_RNA_pol_su2"/>
</dbReference>
<dbReference type="GO" id="GO:0032549">
    <property type="term" value="F:ribonucleoside binding"/>
    <property type="evidence" value="ECO:0007669"/>
    <property type="project" value="InterPro"/>
</dbReference>
<keyword evidence="9" id="KW-0862">Zinc</keyword>
<dbReference type="EC" id="2.7.7.6" evidence="3"/>
<sequence>MAHSSQVTTHQELRQTSMLSVLGNMIPYSDFNQSPRNMYQCQMGKQTMGTPCQALRYRSDNKLYRIQTPQTPFVRPTAYDHYHMDDFPTGTNAIVAVISYTGYDMEDAMVLNKSSVERGFKHGCVYKTELVNLRVLAGDTGRQTSLVFGRKATDKYLEGKVDLDGLPYIGVKVEQNDPVCSFVNLRNPMIGDKFASRHGQKGVCSQLWPIENMPFTESGMTPDIIFNPHGFPSRMTIGMMIESMAGKSATLHGFVHDATPFKFSENQPASEYFGELLKKAGYNYHGTERMYSGVDGREMEADIFFGVVYYQRLRHMVADKYQVRTTGPVDTLTHQPVKGRKRAGGIRFGEMERDSLLAHGSSFLLQDRLFNCSDRSLAYVCRKCGSVLSPLIEKPDGDVVRKWVCPACQTGDFVDTISMPYVFRYLAAELAGINMGIKLHIK</sequence>
<feature type="domain" description="RNA polymerase Rpb2" evidence="13">
    <location>
        <begin position="344"/>
        <end position="440"/>
    </location>
</feature>
<dbReference type="GO" id="GO:0000428">
    <property type="term" value="C:DNA-directed RNA polymerase complex"/>
    <property type="evidence" value="ECO:0007669"/>
    <property type="project" value="UniProtKB-KW"/>
</dbReference>
<keyword evidence="17" id="KW-1267">Proteomics identification</keyword>
<dbReference type="CDD" id="cd00653">
    <property type="entry name" value="RNA_pol_B_RPB2"/>
    <property type="match status" value="1"/>
</dbReference>
<feature type="domain" description="DNA-directed RNA polymerase subunit 2 hybrid-binding" evidence="12">
    <location>
        <begin position="24"/>
        <end position="181"/>
    </location>
</feature>
<evidence type="ECO:0000256" key="11">
    <source>
        <dbReference type="ARBA" id="ARBA00023242"/>
    </source>
</evidence>
<dbReference type="EMBL" id="DS619499">
    <property type="protein sequence ID" value="EEC00616.1"/>
    <property type="molecule type" value="Genomic_DNA"/>
</dbReference>
<reference evidence="15" key="2">
    <citation type="submission" date="2020-05" db="UniProtKB">
        <authorList>
            <consortium name="EnsemblMetazoa"/>
        </authorList>
    </citation>
    <scope>IDENTIFICATION</scope>
    <source>
        <strain evidence="15">wikel</strain>
    </source>
</reference>
<dbReference type="Pfam" id="PF04560">
    <property type="entry name" value="RNA_pol_Rpb2_7"/>
    <property type="match status" value="1"/>
</dbReference>
<dbReference type="Gene3D" id="2.40.270.10">
    <property type="entry name" value="DNA-directed RNA polymerase, subunit 2, domain 6"/>
    <property type="match status" value="2"/>
</dbReference>
<dbReference type="PaxDb" id="6945-B7P1Z4"/>
<dbReference type="InParanoid" id="B7P1Z4"/>
<dbReference type="VEuPathDB" id="VectorBase:ISCW000876"/>
<dbReference type="EMBL" id="ABJB010548021">
    <property type="status" value="NOT_ANNOTATED_CDS"/>
    <property type="molecule type" value="Genomic_DNA"/>
</dbReference>
<evidence type="ECO:0000313" key="16">
    <source>
        <dbReference type="Proteomes" id="UP000001555"/>
    </source>
</evidence>
<dbReference type="GO" id="GO:0003677">
    <property type="term" value="F:DNA binding"/>
    <property type="evidence" value="ECO:0007669"/>
    <property type="project" value="InterPro"/>
</dbReference>
<dbReference type="FunFam" id="2.40.270.10:FF:000006">
    <property type="entry name" value="DNA-directed RNA polymerase subunit beta"/>
    <property type="match status" value="1"/>
</dbReference>
<dbReference type="AlphaFoldDB" id="B7P1Z4"/>
<dbReference type="STRING" id="6945.B7P1Z4"/>
<evidence type="ECO:0007829" key="17">
    <source>
        <dbReference type="PeptideAtlas" id="B7P1Z4"/>
    </source>
</evidence>
<dbReference type="InterPro" id="IPR007121">
    <property type="entry name" value="RNA_pol_bsu_CS"/>
</dbReference>
<keyword evidence="6" id="KW-0548">Nucleotidyltransferase</keyword>
<keyword evidence="16" id="KW-1185">Reference proteome</keyword>
<dbReference type="GO" id="GO:0008270">
    <property type="term" value="F:zinc ion binding"/>
    <property type="evidence" value="ECO:0007669"/>
    <property type="project" value="UniProtKB-KW"/>
</dbReference>
<evidence type="ECO:0000256" key="1">
    <source>
        <dbReference type="ARBA" id="ARBA00004123"/>
    </source>
</evidence>
<dbReference type="EMBL" id="ABJB010700174">
    <property type="status" value="NOT_ANNOTATED_CDS"/>
    <property type="molecule type" value="Genomic_DNA"/>
</dbReference>
<dbReference type="InterPro" id="IPR007120">
    <property type="entry name" value="DNA-dir_RNAP_su2_dom"/>
</dbReference>
<dbReference type="PANTHER" id="PTHR20856">
    <property type="entry name" value="DNA-DIRECTED RNA POLYMERASE I SUBUNIT 2"/>
    <property type="match status" value="1"/>
</dbReference>
<dbReference type="VEuPathDB" id="VectorBase:ISCP_012961"/>
<organism>
    <name type="scientific">Ixodes scapularis</name>
    <name type="common">Black-legged tick</name>
    <name type="synonym">Deer tick</name>
    <dbReference type="NCBI Taxonomy" id="6945"/>
    <lineage>
        <taxon>Eukaryota</taxon>
        <taxon>Metazoa</taxon>
        <taxon>Ecdysozoa</taxon>
        <taxon>Arthropoda</taxon>
        <taxon>Chelicerata</taxon>
        <taxon>Arachnida</taxon>
        <taxon>Acari</taxon>
        <taxon>Parasitiformes</taxon>
        <taxon>Ixodida</taxon>
        <taxon>Ixodoidea</taxon>
        <taxon>Ixodidae</taxon>
        <taxon>Ixodinae</taxon>
        <taxon>Ixodes</taxon>
    </lineage>
</organism>
<evidence type="ECO:0000256" key="10">
    <source>
        <dbReference type="ARBA" id="ARBA00023163"/>
    </source>
</evidence>
<keyword evidence="4" id="KW-0240">DNA-directed RNA polymerase</keyword>
<dbReference type="Gene3D" id="3.90.1800.10">
    <property type="entry name" value="RNA polymerase alpha subunit dimerisation domain"/>
    <property type="match status" value="1"/>
</dbReference>
<evidence type="ECO:0000259" key="12">
    <source>
        <dbReference type="Pfam" id="PF00562"/>
    </source>
</evidence>
<keyword evidence="5" id="KW-0808">Transferase</keyword>
<reference evidence="14 16" key="1">
    <citation type="submission" date="2008-03" db="EMBL/GenBank/DDBJ databases">
        <title>Annotation of Ixodes scapularis.</title>
        <authorList>
            <consortium name="Ixodes scapularis Genome Project Consortium"/>
            <person name="Caler E."/>
            <person name="Hannick L.I."/>
            <person name="Bidwell S."/>
            <person name="Joardar V."/>
            <person name="Thiagarajan M."/>
            <person name="Amedeo P."/>
            <person name="Galinsky K.J."/>
            <person name="Schobel S."/>
            <person name="Inman J."/>
            <person name="Hostetler J."/>
            <person name="Miller J."/>
            <person name="Hammond M."/>
            <person name="Megy K."/>
            <person name="Lawson D."/>
            <person name="Kodira C."/>
            <person name="Sutton G."/>
            <person name="Meyer J."/>
            <person name="Hill C.A."/>
            <person name="Birren B."/>
            <person name="Nene V."/>
            <person name="Collins F."/>
            <person name="Alarcon-Chaidez F."/>
            <person name="Wikel S."/>
            <person name="Strausberg R."/>
        </authorList>
    </citation>
    <scope>NUCLEOTIDE SEQUENCE [LARGE SCALE GENOMIC DNA]</scope>
    <source>
        <strain evidence="16">Wikel</strain>
        <strain evidence="14">Wikel colony</strain>
    </source>
</reference>
<dbReference type="PROSITE" id="PS01166">
    <property type="entry name" value="RNA_POL_BETA"/>
    <property type="match status" value="1"/>
</dbReference>
<dbReference type="FunFam" id="2.40.270.10:FF:000011">
    <property type="entry name" value="DNA-directed RNA polymerase subunit beta"/>
    <property type="match status" value="1"/>
</dbReference>
<name>B7P1Z4_IXOSC</name>
<dbReference type="HOGENOM" id="CLU_000524_2_2_1"/>
<dbReference type="InterPro" id="IPR037033">
    <property type="entry name" value="DNA-dir_RNAP_su2_hyb_sf"/>
</dbReference>
<gene>
    <name evidence="14" type="ORF">IscW_ISCW000876</name>
</gene>
<dbReference type="Proteomes" id="UP000001555">
    <property type="component" value="Unassembled WGS sequence"/>
</dbReference>
<evidence type="ECO:0000313" key="14">
    <source>
        <dbReference type="EMBL" id="EEC00616.1"/>
    </source>
</evidence>